<dbReference type="SUPFAM" id="SSF55008">
    <property type="entry name" value="HMA, heavy metal-associated domain"/>
    <property type="match status" value="1"/>
</dbReference>
<dbReference type="GO" id="GO:0046872">
    <property type="term" value="F:metal ion binding"/>
    <property type="evidence" value="ECO:0007669"/>
    <property type="project" value="InterPro"/>
</dbReference>
<dbReference type="AlphaFoldDB" id="A0A7L7L1F1"/>
<dbReference type="EMBL" id="CP055152">
    <property type="protein sequence ID" value="QMU26616.1"/>
    <property type="molecule type" value="Genomic_DNA"/>
</dbReference>
<dbReference type="Gene3D" id="3.30.70.100">
    <property type="match status" value="1"/>
</dbReference>
<sequence>MKILKFKTNISTQEQIALITPILDQVEGISKWDIDPDSNDNILSVSGENLNPQKVENVIQKAGFKVEVLRILGIAGESL</sequence>
<keyword evidence="1" id="KW-0614">Plasmid</keyword>
<protein>
    <submittedName>
        <fullName evidence="1">Copper chaperone</fullName>
    </submittedName>
</protein>
<dbReference type="Proteomes" id="UP000514509">
    <property type="component" value="Plasmid unnamed"/>
</dbReference>
<proteinExistence type="predicted"/>
<accession>A0A7L7L1F1</accession>
<reference evidence="1 2" key="1">
    <citation type="submission" date="2020-08" db="EMBL/GenBank/DDBJ databases">
        <title>Adhaeribacter dokdonensis sp. nov., isolated from the rhizosphere of Elymus tsukushiensis, a plant native to the Dokdo Islands, Republic of Korea.</title>
        <authorList>
            <person name="Ghim S.Y."/>
        </authorList>
    </citation>
    <scope>NUCLEOTIDE SEQUENCE [LARGE SCALE GENOMIC DNA]</scope>
    <source>
        <strain evidence="1 2">KUDC8001</strain>
        <plasmid evidence="1 2">unnamed</plasmid>
    </source>
</reference>
<name>A0A7L7L1F1_9BACT</name>
<evidence type="ECO:0000313" key="2">
    <source>
        <dbReference type="Proteomes" id="UP000514509"/>
    </source>
</evidence>
<dbReference type="InterPro" id="IPR036163">
    <property type="entry name" value="HMA_dom_sf"/>
</dbReference>
<geneLocation type="plasmid" evidence="1 2">
    <name>unnamed</name>
</geneLocation>
<evidence type="ECO:0000313" key="1">
    <source>
        <dbReference type="EMBL" id="QMU26616.1"/>
    </source>
</evidence>
<dbReference type="KEGG" id="add:HUW48_00010"/>
<gene>
    <name evidence="1" type="ORF">HUW48_00010</name>
</gene>
<organism evidence="1 2">
    <name type="scientific">Adhaeribacter radiodurans</name>
    <dbReference type="NCBI Taxonomy" id="2745197"/>
    <lineage>
        <taxon>Bacteria</taxon>
        <taxon>Pseudomonadati</taxon>
        <taxon>Bacteroidota</taxon>
        <taxon>Cytophagia</taxon>
        <taxon>Cytophagales</taxon>
        <taxon>Hymenobacteraceae</taxon>
        <taxon>Adhaeribacter</taxon>
    </lineage>
</organism>
<keyword evidence="2" id="KW-1185">Reference proteome</keyword>